<evidence type="ECO:0000313" key="2">
    <source>
        <dbReference type="EMBL" id="KTD65033.1"/>
    </source>
</evidence>
<feature type="signal peptide" evidence="1">
    <location>
        <begin position="1"/>
        <end position="41"/>
    </location>
</feature>
<dbReference type="STRING" id="1122169.Lsha_0402"/>
<name>A0A0W0Z7D3_9GAMM</name>
<reference evidence="2 3" key="1">
    <citation type="submission" date="2015-11" db="EMBL/GenBank/DDBJ databases">
        <title>Genomic analysis of 38 Legionella species identifies large and diverse effector repertoires.</title>
        <authorList>
            <person name="Burstein D."/>
            <person name="Amaro F."/>
            <person name="Zusman T."/>
            <person name="Lifshitz Z."/>
            <person name="Cohen O."/>
            <person name="Gilbert J.A."/>
            <person name="Pupko T."/>
            <person name="Shuman H.A."/>
            <person name="Segal G."/>
        </authorList>
    </citation>
    <scope>NUCLEOTIDE SEQUENCE [LARGE SCALE GENOMIC DNA]</scope>
    <source>
        <strain evidence="2 3">ATCC 49655</strain>
    </source>
</reference>
<keyword evidence="3" id="KW-1185">Reference proteome</keyword>
<organism evidence="2 3">
    <name type="scientific">Legionella shakespearei DSM 23087</name>
    <dbReference type="NCBI Taxonomy" id="1122169"/>
    <lineage>
        <taxon>Bacteria</taxon>
        <taxon>Pseudomonadati</taxon>
        <taxon>Pseudomonadota</taxon>
        <taxon>Gammaproteobacteria</taxon>
        <taxon>Legionellales</taxon>
        <taxon>Legionellaceae</taxon>
        <taxon>Legionella</taxon>
    </lineage>
</organism>
<dbReference type="AlphaFoldDB" id="A0A0W0Z7D3"/>
<proteinExistence type="predicted"/>
<sequence length="333" mass="37059">MRFGTHYGHINIYKVIADMIPKRIRSVLLSIIVSVSATVYAADGEEVIEALQPVEPLVGSWAFSGMVTNESGDRYGYFFQMQRQGSDFHAKTALIDGQTNTLIFFYESDEKIEKSTQLNWHVGHSFIRYNPINDSWIFGVKTDDEKGFNFKVDMLKQAEDKQTLVLRPGVELQALQTSRLNGHVQTGSDSKEQFVTGNNAWFGKVWFSKEQASSHDISTTFCRLNNDNGFYSANLKEADATSAAVAGWRDATGNKVKMSQFISMKSLDNNQCVLSLALPKLNLKVRNTLTSDQTAPLSVAGFSNDQHKGFCFITNQSFAQIKESALTVVSATA</sequence>
<dbReference type="Proteomes" id="UP000054600">
    <property type="component" value="Unassembled WGS sequence"/>
</dbReference>
<evidence type="ECO:0000313" key="3">
    <source>
        <dbReference type="Proteomes" id="UP000054600"/>
    </source>
</evidence>
<evidence type="ECO:0000256" key="1">
    <source>
        <dbReference type="SAM" id="SignalP"/>
    </source>
</evidence>
<gene>
    <name evidence="2" type="ORF">Lsha_0402</name>
</gene>
<accession>A0A0W0Z7D3</accession>
<dbReference type="PATRIC" id="fig|1122169.6.peg.456"/>
<feature type="chain" id="PRO_5006918400" evidence="1">
    <location>
        <begin position="42"/>
        <end position="333"/>
    </location>
</feature>
<comment type="caution">
    <text evidence="2">The sequence shown here is derived from an EMBL/GenBank/DDBJ whole genome shotgun (WGS) entry which is preliminary data.</text>
</comment>
<dbReference type="eggNOG" id="ENOG50329AI">
    <property type="taxonomic scope" value="Bacteria"/>
</dbReference>
<keyword evidence="1" id="KW-0732">Signal</keyword>
<dbReference type="EMBL" id="LNYW01000016">
    <property type="protein sequence ID" value="KTD65033.1"/>
    <property type="molecule type" value="Genomic_DNA"/>
</dbReference>
<protein>
    <submittedName>
        <fullName evidence="2">Uncharacterized protein</fullName>
    </submittedName>
</protein>